<name>A0ABU2XNG1_9ACTN</name>
<comment type="caution">
    <text evidence="1">The sequence shown here is derived from an EMBL/GenBank/DDBJ whole genome shotgun (WGS) entry which is preliminary data.</text>
</comment>
<accession>A0ABU2XNG1</accession>
<dbReference type="RefSeq" id="WP_311727480.1">
    <property type="nucleotide sequence ID" value="NZ_JAVRFD010000017.1"/>
</dbReference>
<dbReference type="SUPFAM" id="SSF48403">
    <property type="entry name" value="Ankyrin repeat"/>
    <property type="match status" value="1"/>
</dbReference>
<evidence type="ECO:0000313" key="2">
    <source>
        <dbReference type="Proteomes" id="UP001180754"/>
    </source>
</evidence>
<protein>
    <submittedName>
        <fullName evidence="1">Ankyrin repeat domain-containing protein</fullName>
    </submittedName>
</protein>
<dbReference type="Proteomes" id="UP001180754">
    <property type="component" value="Unassembled WGS sequence"/>
</dbReference>
<dbReference type="Gene3D" id="1.25.40.20">
    <property type="entry name" value="Ankyrin repeat-containing domain"/>
    <property type="match status" value="1"/>
</dbReference>
<sequence>MENNEYEELAMLLDAGVDPNEECFGLTLLAHAIDIEGDSKLQSGYRLHSALTAIVLAYGADPALASPNGKTPMEMAQMYDHEPAIRLLGKYLSQS</sequence>
<evidence type="ECO:0000313" key="1">
    <source>
        <dbReference type="EMBL" id="MDT0546974.1"/>
    </source>
</evidence>
<gene>
    <name evidence="1" type="ORF">RND15_30360</name>
</gene>
<organism evidence="1 2">
    <name type="scientific">Streptomyces lonegramiae</name>
    <dbReference type="NCBI Taxonomy" id="3075524"/>
    <lineage>
        <taxon>Bacteria</taxon>
        <taxon>Bacillati</taxon>
        <taxon>Actinomycetota</taxon>
        <taxon>Actinomycetes</taxon>
        <taxon>Kitasatosporales</taxon>
        <taxon>Streptomycetaceae</taxon>
        <taxon>Streptomyces</taxon>
    </lineage>
</organism>
<reference evidence="1" key="1">
    <citation type="submission" date="2024-05" db="EMBL/GenBank/DDBJ databases">
        <title>30 novel species of actinomycetes from the DSMZ collection.</title>
        <authorList>
            <person name="Nouioui I."/>
        </authorList>
    </citation>
    <scope>NUCLEOTIDE SEQUENCE</scope>
    <source>
        <strain evidence="1">DSM 41529</strain>
    </source>
</reference>
<keyword evidence="2" id="KW-1185">Reference proteome</keyword>
<dbReference type="EMBL" id="JAVRFD010000017">
    <property type="protein sequence ID" value="MDT0546974.1"/>
    <property type="molecule type" value="Genomic_DNA"/>
</dbReference>
<proteinExistence type="predicted"/>
<dbReference type="InterPro" id="IPR036770">
    <property type="entry name" value="Ankyrin_rpt-contain_sf"/>
</dbReference>